<evidence type="ECO:0000313" key="2">
    <source>
        <dbReference type="EMBL" id="JAC27493.1"/>
    </source>
</evidence>
<keyword evidence="1" id="KW-0812">Transmembrane</keyword>
<name>A0A023G3Q4_AMBTT</name>
<sequence>MEVLPITGLLCQVFWLSFLSLLRVMLAIAILNTAPRVHLLGMFLFSLGSIRRESVSYPQWRGFNIVVSSQLMASTSMFGHNHQRKNVKC</sequence>
<feature type="transmembrane region" description="Helical" evidence="1">
    <location>
        <begin position="12"/>
        <end position="34"/>
    </location>
</feature>
<dbReference type="AlphaFoldDB" id="A0A023G3Q4"/>
<evidence type="ECO:0000256" key="1">
    <source>
        <dbReference type="SAM" id="Phobius"/>
    </source>
</evidence>
<accession>A0A023G3Q4</accession>
<proteinExistence type="evidence at transcript level"/>
<protein>
    <submittedName>
        <fullName evidence="2">Putative secreted protein</fullName>
    </submittedName>
</protein>
<dbReference type="EMBL" id="GBBM01007925">
    <property type="protein sequence ID" value="JAC27493.1"/>
    <property type="molecule type" value="mRNA"/>
</dbReference>
<reference evidence="2" key="1">
    <citation type="submission" date="2014-03" db="EMBL/GenBank/DDBJ databases">
        <title>The sialotranscriptome of Amblyomma triste, Amblyomma parvum and Amblyomma cajennense ticks, uncovered by 454-based RNA-seq.</title>
        <authorList>
            <person name="Garcia G.R."/>
            <person name="Gardinassi L.G."/>
            <person name="Ribeiro J.M."/>
            <person name="Anatriello E."/>
            <person name="Ferreira B.R."/>
            <person name="Moreira H.N."/>
            <person name="Mafra C."/>
            <person name="Olegario M.M."/>
            <person name="Szabo P.J."/>
            <person name="Miranda-Santos I.K."/>
            <person name="Maruyama S.R."/>
        </authorList>
    </citation>
    <scope>NUCLEOTIDE SEQUENCE</scope>
    <source>
        <strain evidence="2">Mato Grasso do Sul</strain>
        <tissue evidence="2">Salivary glands</tissue>
    </source>
</reference>
<keyword evidence="1" id="KW-1133">Transmembrane helix</keyword>
<keyword evidence="1" id="KW-0472">Membrane</keyword>
<organism evidence="2">
    <name type="scientific">Amblyomma triste</name>
    <name type="common">Neotropical tick</name>
    <dbReference type="NCBI Taxonomy" id="251400"/>
    <lineage>
        <taxon>Eukaryota</taxon>
        <taxon>Metazoa</taxon>
        <taxon>Ecdysozoa</taxon>
        <taxon>Arthropoda</taxon>
        <taxon>Chelicerata</taxon>
        <taxon>Arachnida</taxon>
        <taxon>Acari</taxon>
        <taxon>Parasitiformes</taxon>
        <taxon>Ixodida</taxon>
        <taxon>Ixodoidea</taxon>
        <taxon>Ixodidae</taxon>
        <taxon>Amblyomminae</taxon>
        <taxon>Amblyomma</taxon>
    </lineage>
</organism>